<dbReference type="Pfam" id="PF12961">
    <property type="entry name" value="DUF3850"/>
    <property type="match status" value="1"/>
</dbReference>
<feature type="domain" description="DUF3850" evidence="2">
    <location>
        <begin position="3"/>
        <end position="76"/>
    </location>
</feature>
<feature type="transmembrane region" description="Helical" evidence="1">
    <location>
        <begin position="83"/>
        <end position="108"/>
    </location>
</feature>
<organism evidence="3 4">
    <name type="scientific">Streptococcus gallolyticus</name>
    <dbReference type="NCBI Taxonomy" id="315405"/>
    <lineage>
        <taxon>Bacteria</taxon>
        <taxon>Bacillati</taxon>
        <taxon>Bacillota</taxon>
        <taxon>Bacilli</taxon>
        <taxon>Lactobacillales</taxon>
        <taxon>Streptococcaceae</taxon>
        <taxon>Streptococcus</taxon>
    </lineage>
</organism>
<evidence type="ECO:0000259" key="2">
    <source>
        <dbReference type="Pfam" id="PF12961"/>
    </source>
</evidence>
<dbReference type="SUPFAM" id="SSF88697">
    <property type="entry name" value="PUA domain-like"/>
    <property type="match status" value="1"/>
</dbReference>
<dbReference type="InterPro" id="IPR039440">
    <property type="entry name" value="DUF3850"/>
</dbReference>
<evidence type="ECO:0000256" key="1">
    <source>
        <dbReference type="SAM" id="Phobius"/>
    </source>
</evidence>
<sequence length="111" mass="12977">MQHDLKCYSDYFEAVKDGTKNFECRYNDRDFQVGDQLRLMEYSEQTGYTGRYLERTISYVLTDFVGLSNGYVILGLEEKKTTLNVFGVPLTTVLIVYLVIFLLMQLYLHFG</sequence>
<evidence type="ECO:0000313" key="3">
    <source>
        <dbReference type="EMBL" id="MBE6164295.1"/>
    </source>
</evidence>
<proteinExistence type="predicted"/>
<reference evidence="3" key="1">
    <citation type="submission" date="2019-04" db="EMBL/GenBank/DDBJ databases">
        <title>Evolution of Biomass-Degrading Anaerobic Consortia Revealed by Metagenomics.</title>
        <authorList>
            <person name="Peng X."/>
        </authorList>
    </citation>
    <scope>NUCLEOTIDE SEQUENCE</scope>
    <source>
        <strain evidence="3">SIG195</strain>
    </source>
</reference>
<keyword evidence="1" id="KW-0812">Transmembrane</keyword>
<dbReference type="AlphaFoldDB" id="A0A928A7R7"/>
<evidence type="ECO:0000313" key="4">
    <source>
        <dbReference type="Proteomes" id="UP000700800"/>
    </source>
</evidence>
<keyword evidence="1" id="KW-1133">Transmembrane helix</keyword>
<dbReference type="Gene3D" id="2.30.130.30">
    <property type="entry name" value="Hypothetical protein"/>
    <property type="match status" value="1"/>
</dbReference>
<gene>
    <name evidence="3" type="ORF">E7156_03095</name>
</gene>
<accession>A0A928A7R7</accession>
<name>A0A928A7R7_9STRE</name>
<keyword evidence="1" id="KW-0472">Membrane</keyword>
<protein>
    <submittedName>
        <fullName evidence="3">DUF3850 domain-containing protein</fullName>
    </submittedName>
</protein>
<dbReference type="Proteomes" id="UP000700800">
    <property type="component" value="Unassembled WGS sequence"/>
</dbReference>
<comment type="caution">
    <text evidence="3">The sequence shown here is derived from an EMBL/GenBank/DDBJ whole genome shotgun (WGS) entry which is preliminary data.</text>
</comment>
<dbReference type="EMBL" id="SVAF01000006">
    <property type="protein sequence ID" value="MBE6164295.1"/>
    <property type="molecule type" value="Genomic_DNA"/>
</dbReference>
<dbReference type="InterPro" id="IPR015947">
    <property type="entry name" value="PUA-like_sf"/>
</dbReference>